<dbReference type="EMBL" id="UHIC01000001">
    <property type="protein sequence ID" value="SUO95316.1"/>
    <property type="molecule type" value="Genomic_DNA"/>
</dbReference>
<evidence type="ECO:0000256" key="2">
    <source>
        <dbReference type="SAM" id="SignalP"/>
    </source>
</evidence>
<organism evidence="4 5">
    <name type="scientific">Suttonella ornithocola</name>
    <dbReference type="NCBI Taxonomy" id="279832"/>
    <lineage>
        <taxon>Bacteria</taxon>
        <taxon>Pseudomonadati</taxon>
        <taxon>Pseudomonadota</taxon>
        <taxon>Gammaproteobacteria</taxon>
        <taxon>Cardiobacteriales</taxon>
        <taxon>Cardiobacteriaceae</taxon>
        <taxon>Suttonella</taxon>
    </lineage>
</organism>
<evidence type="ECO:0000313" key="5">
    <source>
        <dbReference type="Proteomes" id="UP000254601"/>
    </source>
</evidence>
<protein>
    <submittedName>
        <fullName evidence="4">Metal-dependent hydrolase</fullName>
    </submittedName>
</protein>
<evidence type="ECO:0000313" key="4">
    <source>
        <dbReference type="EMBL" id="SUO95316.1"/>
    </source>
</evidence>
<feature type="domain" description="Metallo-beta-lactamase" evidence="3">
    <location>
        <begin position="41"/>
        <end position="245"/>
    </location>
</feature>
<dbReference type="InterPro" id="IPR001279">
    <property type="entry name" value="Metallo-B-lactamas"/>
</dbReference>
<dbReference type="PANTHER" id="PTHR43546">
    <property type="entry name" value="UPF0173 METAL-DEPENDENT HYDROLASE MJ1163-RELATED"/>
    <property type="match status" value="1"/>
</dbReference>
<dbReference type="GO" id="GO:0016787">
    <property type="term" value="F:hydrolase activity"/>
    <property type="evidence" value="ECO:0007669"/>
    <property type="project" value="UniProtKB-KW"/>
</dbReference>
<dbReference type="AlphaFoldDB" id="A0A380MTC7"/>
<dbReference type="InterPro" id="IPR050114">
    <property type="entry name" value="UPF0173_UPF0282_UlaG_hydrolase"/>
</dbReference>
<evidence type="ECO:0000256" key="1">
    <source>
        <dbReference type="ARBA" id="ARBA00022801"/>
    </source>
</evidence>
<sequence length="282" mass="30612">MKKIIATAAISATLATQAFAADSYQHIRNATAKVEYAGETFLIDPMLADKGAYAGFEGTLHSELRNPLIDLPMPAQEVFKGVDAVVVTHTHLDHWDEAAQKLLPKDLPIIVQDENDAKAIRNQGFKNVRVLAGSLKIGNVTLSKTGGAHGTVAMYEVEPLGDILGDAMGVVFSAPEHKTVYVMGDTLWTADVSKALERHKPDVLVMNTGSARVNAFPNDGIIMGKEDVAHAYQVAPQAKIITVHMDAVNHGAVSRKDMREFVQENRLNDRVSVPYDGEKIGF</sequence>
<name>A0A380MTC7_9GAMM</name>
<dbReference type="Pfam" id="PF12706">
    <property type="entry name" value="Lactamase_B_2"/>
    <property type="match status" value="1"/>
</dbReference>
<evidence type="ECO:0000259" key="3">
    <source>
        <dbReference type="Pfam" id="PF12706"/>
    </source>
</evidence>
<dbReference type="SUPFAM" id="SSF56281">
    <property type="entry name" value="Metallo-hydrolase/oxidoreductase"/>
    <property type="match status" value="1"/>
</dbReference>
<dbReference type="Gene3D" id="3.60.15.10">
    <property type="entry name" value="Ribonuclease Z/Hydroxyacylglutathione hydrolase-like"/>
    <property type="match status" value="1"/>
</dbReference>
<keyword evidence="5" id="KW-1185">Reference proteome</keyword>
<gene>
    <name evidence="4" type="ORF">NCTC13337_01216</name>
</gene>
<dbReference type="InterPro" id="IPR036866">
    <property type="entry name" value="RibonucZ/Hydroxyglut_hydro"/>
</dbReference>
<dbReference type="PANTHER" id="PTHR43546:SF9">
    <property type="entry name" value="L-ASCORBATE-6-PHOSPHATE LACTONASE ULAG-RELATED"/>
    <property type="match status" value="1"/>
</dbReference>
<keyword evidence="1 4" id="KW-0378">Hydrolase</keyword>
<dbReference type="Proteomes" id="UP000254601">
    <property type="component" value="Unassembled WGS sequence"/>
</dbReference>
<feature type="chain" id="PRO_5016772138" evidence="2">
    <location>
        <begin position="21"/>
        <end position="282"/>
    </location>
</feature>
<feature type="signal peptide" evidence="2">
    <location>
        <begin position="1"/>
        <end position="20"/>
    </location>
</feature>
<accession>A0A380MTC7</accession>
<dbReference type="RefSeq" id="WP_072576155.1">
    <property type="nucleotide sequence ID" value="NZ_LWHB01000054.1"/>
</dbReference>
<keyword evidence="2" id="KW-0732">Signal</keyword>
<reference evidence="4 5" key="1">
    <citation type="submission" date="2018-06" db="EMBL/GenBank/DDBJ databases">
        <authorList>
            <consortium name="Pathogen Informatics"/>
            <person name="Doyle S."/>
        </authorList>
    </citation>
    <scope>NUCLEOTIDE SEQUENCE [LARGE SCALE GENOMIC DNA]</scope>
    <source>
        <strain evidence="4 5">NCTC13337</strain>
    </source>
</reference>
<proteinExistence type="predicted"/>
<dbReference type="OrthoDB" id="9805728at2"/>